<gene>
    <name evidence="1" type="ORF">LCGC14_2425740</name>
</gene>
<dbReference type="EMBL" id="LAZR01036989">
    <property type="protein sequence ID" value="KKL23404.1"/>
    <property type="molecule type" value="Genomic_DNA"/>
</dbReference>
<accession>A0A0F9BND6</accession>
<sequence length="78" mass="8106">MSWDFLMAISQGILVPAPLIALVNARTYVPRWSSGTVVIGLTGVTVAVFGLGAVFGGVVAGLEVALWGLVFAFRGGRK</sequence>
<proteinExistence type="predicted"/>
<comment type="caution">
    <text evidence="1">The sequence shown here is derived from an EMBL/GenBank/DDBJ whole genome shotgun (WGS) entry which is preliminary data.</text>
</comment>
<evidence type="ECO:0000313" key="1">
    <source>
        <dbReference type="EMBL" id="KKL23404.1"/>
    </source>
</evidence>
<name>A0A0F9BND6_9ZZZZ</name>
<protein>
    <submittedName>
        <fullName evidence="1">Uncharacterized protein</fullName>
    </submittedName>
</protein>
<dbReference type="AlphaFoldDB" id="A0A0F9BND6"/>
<reference evidence="1" key="1">
    <citation type="journal article" date="2015" name="Nature">
        <title>Complex archaea that bridge the gap between prokaryotes and eukaryotes.</title>
        <authorList>
            <person name="Spang A."/>
            <person name="Saw J.H."/>
            <person name="Jorgensen S.L."/>
            <person name="Zaremba-Niedzwiedzka K."/>
            <person name="Martijn J."/>
            <person name="Lind A.E."/>
            <person name="van Eijk R."/>
            <person name="Schleper C."/>
            <person name="Guy L."/>
            <person name="Ettema T.J."/>
        </authorList>
    </citation>
    <scope>NUCLEOTIDE SEQUENCE</scope>
</reference>
<organism evidence="1">
    <name type="scientific">marine sediment metagenome</name>
    <dbReference type="NCBI Taxonomy" id="412755"/>
    <lineage>
        <taxon>unclassified sequences</taxon>
        <taxon>metagenomes</taxon>
        <taxon>ecological metagenomes</taxon>
    </lineage>
</organism>